<keyword evidence="3" id="KW-1185">Reference proteome</keyword>
<dbReference type="Proteomes" id="UP000030512">
    <property type="component" value="Chromosome"/>
</dbReference>
<dbReference type="KEGG" id="mdn:JT25_019170"/>
<accession>A0A126T928</accession>
<evidence type="ECO:0000313" key="3">
    <source>
        <dbReference type="Proteomes" id="UP000030512"/>
    </source>
</evidence>
<keyword evidence="1" id="KW-0472">Membrane</keyword>
<dbReference type="EMBL" id="CP014476">
    <property type="protein sequence ID" value="AMK78586.1"/>
    <property type="molecule type" value="Genomic_DNA"/>
</dbReference>
<dbReference type="OrthoDB" id="5773092at2"/>
<dbReference type="AlphaFoldDB" id="A0A126T928"/>
<proteinExistence type="predicted"/>
<keyword evidence="1" id="KW-1133">Transmembrane helix</keyword>
<organism evidence="2 3">
    <name type="scientific">Methylomonas denitrificans</name>
    <dbReference type="NCBI Taxonomy" id="1538553"/>
    <lineage>
        <taxon>Bacteria</taxon>
        <taxon>Pseudomonadati</taxon>
        <taxon>Pseudomonadota</taxon>
        <taxon>Gammaproteobacteria</taxon>
        <taxon>Methylococcales</taxon>
        <taxon>Methylococcaceae</taxon>
        <taxon>Methylomonas</taxon>
    </lineage>
</organism>
<sequence>MSAVKIMAMLLIIAGVLGLIYGSFSYTKETQQATLGPFELSVKDTQTVNVPVWAGVVTLVAGSALLFAVSRKN</sequence>
<feature type="transmembrane region" description="Helical" evidence="1">
    <location>
        <begin position="49"/>
        <end position="69"/>
    </location>
</feature>
<keyword evidence="1" id="KW-0812">Transmembrane</keyword>
<dbReference type="RefSeq" id="WP_036278515.1">
    <property type="nucleotide sequence ID" value="NZ_CP014476.1"/>
</dbReference>
<gene>
    <name evidence="2" type="ORF">JT25_019170</name>
</gene>
<evidence type="ECO:0000256" key="1">
    <source>
        <dbReference type="SAM" id="Phobius"/>
    </source>
</evidence>
<evidence type="ECO:0000313" key="2">
    <source>
        <dbReference type="EMBL" id="AMK78586.1"/>
    </source>
</evidence>
<reference evidence="2 3" key="1">
    <citation type="journal article" date="2015" name="Environ. Microbiol.">
        <title>Methane oxidation coupled to nitrate reduction under hypoxia by the Gammaproteobacterium Methylomonas denitrificans, sp. nov. type strain FJG1.</title>
        <authorList>
            <person name="Kits K.D."/>
            <person name="Klotz M.G."/>
            <person name="Stein L.Y."/>
        </authorList>
    </citation>
    <scope>NUCLEOTIDE SEQUENCE [LARGE SCALE GENOMIC DNA]</scope>
    <source>
        <strain evidence="2 3">FJG1</strain>
    </source>
</reference>
<protein>
    <submittedName>
        <fullName evidence="2">Uncharacterized protein</fullName>
    </submittedName>
</protein>
<name>A0A126T928_9GAMM</name>